<evidence type="ECO:0000256" key="7">
    <source>
        <dbReference type="ARBA" id="ARBA00021407"/>
    </source>
</evidence>
<keyword evidence="9 14" id="KW-0540">Nuclease</keyword>
<dbReference type="Proteomes" id="UP000198694">
    <property type="component" value="Unassembled WGS sequence"/>
</dbReference>
<sequence length="333" mass="36773">MSLFYYAESLLYWGYSIRIGEIVLPQVVLKLTSQDMDKMKTYYQKYLKTAPSGSVFAAKTPSCSITAYKSGKVLFQGRTPNDEADKWGTAEQTAASKIKKSSTSKHQYIPPESLFISSHIGSDEAGTGDYFGPVTVAAAFITADQIPLLKDLGVKDSKHLTDEKIRSIAQELVKQKIPYSLVVLHNEKYNQLQSKGWSQGKMKTMLHHHAITKLSQKISPIQPDGILIDQFSEPNVYIKHLATEKEQLQSNVYFMTKAESHSIAVAAGSIIARASFVKEMEKLSEKLGTELPKGASQKVDKAAATIIGKHGKQALNECAKTHFANTKKAEALI</sequence>
<dbReference type="Gene3D" id="3.30.310.10">
    <property type="entry name" value="TATA-Binding Protein"/>
    <property type="match status" value="1"/>
</dbReference>
<evidence type="ECO:0000256" key="4">
    <source>
        <dbReference type="ARBA" id="ARBA00004496"/>
    </source>
</evidence>
<organism evidence="17 18">
    <name type="scientific">Sediminibacillus albus</name>
    <dbReference type="NCBI Taxonomy" id="407036"/>
    <lineage>
        <taxon>Bacteria</taxon>
        <taxon>Bacillati</taxon>
        <taxon>Bacillota</taxon>
        <taxon>Bacilli</taxon>
        <taxon>Bacillales</taxon>
        <taxon>Bacillaceae</taxon>
        <taxon>Sediminibacillus</taxon>
    </lineage>
</organism>
<dbReference type="AlphaFoldDB" id="A0A1G9BRR3"/>
<name>A0A1G9BRR3_9BACI</name>
<dbReference type="GO" id="GO:0004523">
    <property type="term" value="F:RNA-DNA hybrid ribonuclease activity"/>
    <property type="evidence" value="ECO:0007669"/>
    <property type="project" value="UniProtKB-UniRule"/>
</dbReference>
<accession>A0A1G9BRR3</accession>
<dbReference type="Pfam" id="PF11858">
    <property type="entry name" value="DUF3378"/>
    <property type="match status" value="1"/>
</dbReference>
<evidence type="ECO:0000313" key="18">
    <source>
        <dbReference type="Proteomes" id="UP000198694"/>
    </source>
</evidence>
<feature type="binding site" evidence="14 15">
    <location>
        <position position="123"/>
    </location>
    <ligand>
        <name>a divalent metal cation</name>
        <dbReference type="ChEBI" id="CHEBI:60240"/>
    </ligand>
</feature>
<feature type="binding site" evidence="14 15">
    <location>
        <position position="124"/>
    </location>
    <ligand>
        <name>a divalent metal cation</name>
        <dbReference type="ChEBI" id="CHEBI:60240"/>
    </ligand>
</feature>
<dbReference type="GO" id="GO:0005737">
    <property type="term" value="C:cytoplasm"/>
    <property type="evidence" value="ECO:0007669"/>
    <property type="project" value="UniProtKB-SubCell"/>
</dbReference>
<dbReference type="Gene3D" id="3.30.420.10">
    <property type="entry name" value="Ribonuclease H-like superfamily/Ribonuclease H"/>
    <property type="match status" value="1"/>
</dbReference>
<evidence type="ECO:0000256" key="3">
    <source>
        <dbReference type="ARBA" id="ARBA00004065"/>
    </source>
</evidence>
<dbReference type="GO" id="GO:0000287">
    <property type="term" value="F:magnesium ion binding"/>
    <property type="evidence" value="ECO:0007669"/>
    <property type="project" value="UniProtKB-UniRule"/>
</dbReference>
<dbReference type="GO" id="GO:0043137">
    <property type="term" value="P:DNA replication, removal of RNA primer"/>
    <property type="evidence" value="ECO:0007669"/>
    <property type="project" value="TreeGrafter"/>
</dbReference>
<gene>
    <name evidence="14" type="primary">rnhC</name>
    <name evidence="17" type="ORF">SAMN05216243_3095</name>
</gene>
<comment type="cofactor">
    <cofactor evidence="14 15">
        <name>Mn(2+)</name>
        <dbReference type="ChEBI" id="CHEBI:29035"/>
    </cofactor>
    <cofactor evidence="14 15">
        <name>Mg(2+)</name>
        <dbReference type="ChEBI" id="CHEBI:18420"/>
    </cofactor>
    <text evidence="14 15">Manganese or magnesium. Binds 1 divalent metal ion per monomer in the absence of substrate. May bind a second metal ion after substrate binding.</text>
</comment>
<evidence type="ECO:0000256" key="8">
    <source>
        <dbReference type="ARBA" id="ARBA00022490"/>
    </source>
</evidence>
<evidence type="ECO:0000313" key="17">
    <source>
        <dbReference type="EMBL" id="SDK42158.1"/>
    </source>
</evidence>
<dbReference type="PANTHER" id="PTHR10954:SF23">
    <property type="entry name" value="RIBONUCLEASE"/>
    <property type="match status" value="1"/>
</dbReference>
<comment type="subcellular location">
    <subcellularLocation>
        <location evidence="4 14">Cytoplasm</location>
    </subcellularLocation>
</comment>
<dbReference type="STRING" id="407036.SAMN05216243_3095"/>
<dbReference type="PIRSF" id="PIRSF037748">
    <property type="entry name" value="RnhC"/>
    <property type="match status" value="1"/>
</dbReference>
<dbReference type="EMBL" id="FNFL01000006">
    <property type="protein sequence ID" value="SDK42158.1"/>
    <property type="molecule type" value="Genomic_DNA"/>
</dbReference>
<dbReference type="GO" id="GO:0006298">
    <property type="term" value="P:mismatch repair"/>
    <property type="evidence" value="ECO:0007669"/>
    <property type="project" value="TreeGrafter"/>
</dbReference>
<evidence type="ECO:0000256" key="14">
    <source>
        <dbReference type="HAMAP-Rule" id="MF_00053"/>
    </source>
</evidence>
<dbReference type="InterPro" id="IPR036397">
    <property type="entry name" value="RNaseH_sf"/>
</dbReference>
<reference evidence="17 18" key="1">
    <citation type="submission" date="2016-10" db="EMBL/GenBank/DDBJ databases">
        <authorList>
            <person name="de Groot N.N."/>
        </authorList>
    </citation>
    <scope>NUCLEOTIDE SEQUENCE [LARGE SCALE GENOMIC DNA]</scope>
    <source>
        <strain evidence="17 18">CGMCC 1.6502</strain>
    </source>
</reference>
<evidence type="ECO:0000256" key="9">
    <source>
        <dbReference type="ARBA" id="ARBA00022722"/>
    </source>
</evidence>
<feature type="domain" description="RNase H type-2" evidence="16">
    <location>
        <begin position="117"/>
        <end position="333"/>
    </location>
</feature>
<evidence type="ECO:0000259" key="16">
    <source>
        <dbReference type="PROSITE" id="PS51975"/>
    </source>
</evidence>
<dbReference type="InterPro" id="IPR024567">
    <property type="entry name" value="RNase_HII/HIII_dom"/>
</dbReference>
<dbReference type="SUPFAM" id="SSF53098">
    <property type="entry name" value="Ribonuclease H-like"/>
    <property type="match status" value="1"/>
</dbReference>
<keyword evidence="10 14" id="KW-0479">Metal-binding</keyword>
<keyword evidence="8 14" id="KW-0963">Cytoplasm</keyword>
<dbReference type="InterPro" id="IPR012295">
    <property type="entry name" value="TBP_dom_sf"/>
</dbReference>
<keyword evidence="13 14" id="KW-0460">Magnesium</keyword>
<dbReference type="PANTHER" id="PTHR10954">
    <property type="entry name" value="RIBONUCLEASE H2 SUBUNIT A"/>
    <property type="match status" value="1"/>
</dbReference>
<dbReference type="InterPro" id="IPR012337">
    <property type="entry name" value="RNaseH-like_sf"/>
</dbReference>
<dbReference type="GO" id="GO:0003723">
    <property type="term" value="F:RNA binding"/>
    <property type="evidence" value="ECO:0007669"/>
    <property type="project" value="UniProtKB-UniRule"/>
</dbReference>
<evidence type="ECO:0000256" key="15">
    <source>
        <dbReference type="PROSITE-ProRule" id="PRU01319"/>
    </source>
</evidence>
<dbReference type="InterPro" id="IPR004641">
    <property type="entry name" value="RNase_HIII"/>
</dbReference>
<evidence type="ECO:0000256" key="5">
    <source>
        <dbReference type="ARBA" id="ARBA00008378"/>
    </source>
</evidence>
<comment type="catalytic activity">
    <reaction evidence="1 14 15">
        <text>Endonucleolytic cleavage to 5'-phosphomonoester.</text>
        <dbReference type="EC" id="3.1.26.4"/>
    </reaction>
</comment>
<dbReference type="FunFam" id="3.30.420.10:FF:000047">
    <property type="entry name" value="Ribonuclease HIII"/>
    <property type="match status" value="1"/>
</dbReference>
<protein>
    <recommendedName>
        <fullName evidence="7 14">Ribonuclease HIII</fullName>
        <shortName evidence="14">RNase HIII</shortName>
        <ecNumber evidence="6 14">3.1.26.4</ecNumber>
    </recommendedName>
</protein>
<evidence type="ECO:0000256" key="2">
    <source>
        <dbReference type="ARBA" id="ARBA00001946"/>
    </source>
</evidence>
<dbReference type="InterPro" id="IPR001352">
    <property type="entry name" value="RNase_HII/HIII"/>
</dbReference>
<dbReference type="CDD" id="cd14796">
    <property type="entry name" value="RNAse_HIII_N"/>
    <property type="match status" value="1"/>
</dbReference>
<comment type="function">
    <text evidence="3 14">Endonuclease that specifically degrades the RNA of RNA-DNA hybrids.</text>
</comment>
<keyword evidence="11 14" id="KW-0255">Endonuclease</keyword>
<evidence type="ECO:0000256" key="6">
    <source>
        <dbReference type="ARBA" id="ARBA00012180"/>
    </source>
</evidence>
<dbReference type="HAMAP" id="MF_00053">
    <property type="entry name" value="RNase_HIII"/>
    <property type="match status" value="1"/>
</dbReference>
<dbReference type="CDD" id="cd06590">
    <property type="entry name" value="RNase_HII_bacteria_HIII_like"/>
    <property type="match status" value="1"/>
</dbReference>
<dbReference type="PROSITE" id="PS51975">
    <property type="entry name" value="RNASE_H_2"/>
    <property type="match status" value="1"/>
</dbReference>
<comment type="cofactor">
    <cofactor evidence="2">
        <name>Mg(2+)</name>
        <dbReference type="ChEBI" id="CHEBI:18420"/>
    </cofactor>
</comment>
<dbReference type="NCBIfam" id="TIGR00716">
    <property type="entry name" value="rnhC"/>
    <property type="match status" value="1"/>
</dbReference>
<dbReference type="GO" id="GO:0032299">
    <property type="term" value="C:ribonuclease H2 complex"/>
    <property type="evidence" value="ECO:0007669"/>
    <property type="project" value="TreeGrafter"/>
</dbReference>
<evidence type="ECO:0000256" key="12">
    <source>
        <dbReference type="ARBA" id="ARBA00022801"/>
    </source>
</evidence>
<evidence type="ECO:0000256" key="11">
    <source>
        <dbReference type="ARBA" id="ARBA00022759"/>
    </source>
</evidence>
<dbReference type="EC" id="3.1.26.4" evidence="6 14"/>
<comment type="similarity">
    <text evidence="5 14">Belongs to the RNase HII family. RnhC subfamily.</text>
</comment>
<keyword evidence="18" id="KW-1185">Reference proteome</keyword>
<feature type="binding site" evidence="14 15">
    <location>
        <position position="229"/>
    </location>
    <ligand>
        <name>a divalent metal cation</name>
        <dbReference type="ChEBI" id="CHEBI:60240"/>
    </ligand>
</feature>
<dbReference type="Pfam" id="PF01351">
    <property type="entry name" value="RNase_HII"/>
    <property type="match status" value="1"/>
</dbReference>
<keyword evidence="12 14" id="KW-0378">Hydrolase</keyword>
<proteinExistence type="inferred from homology"/>
<evidence type="ECO:0000256" key="1">
    <source>
        <dbReference type="ARBA" id="ARBA00000077"/>
    </source>
</evidence>
<evidence type="ECO:0000256" key="13">
    <source>
        <dbReference type="ARBA" id="ARBA00022842"/>
    </source>
</evidence>
<evidence type="ECO:0000256" key="10">
    <source>
        <dbReference type="ARBA" id="ARBA00022723"/>
    </source>
</evidence>
<dbReference type="InterPro" id="IPR024568">
    <property type="entry name" value="RNase_HIII_N"/>
</dbReference>